<dbReference type="Proteomes" id="UP000023152">
    <property type="component" value="Unassembled WGS sequence"/>
</dbReference>
<comment type="caution">
    <text evidence="1">The sequence shown here is derived from an EMBL/GenBank/DDBJ whole genome shotgun (WGS) entry which is preliminary data.</text>
</comment>
<organism evidence="1 2">
    <name type="scientific">Reticulomyxa filosa</name>
    <dbReference type="NCBI Taxonomy" id="46433"/>
    <lineage>
        <taxon>Eukaryota</taxon>
        <taxon>Sar</taxon>
        <taxon>Rhizaria</taxon>
        <taxon>Retaria</taxon>
        <taxon>Foraminifera</taxon>
        <taxon>Monothalamids</taxon>
        <taxon>Reticulomyxidae</taxon>
        <taxon>Reticulomyxa</taxon>
    </lineage>
</organism>
<evidence type="ECO:0000313" key="1">
    <source>
        <dbReference type="EMBL" id="ETO04459.1"/>
    </source>
</evidence>
<dbReference type="AlphaFoldDB" id="X6LS58"/>
<dbReference type="EMBL" id="ASPP01029338">
    <property type="protein sequence ID" value="ETO04459.1"/>
    <property type="molecule type" value="Genomic_DNA"/>
</dbReference>
<feature type="non-terminal residue" evidence="1">
    <location>
        <position position="212"/>
    </location>
</feature>
<proteinExistence type="predicted"/>
<gene>
    <name evidence="1" type="ORF">RFI_32938</name>
</gene>
<accession>X6LS58</accession>
<protein>
    <submittedName>
        <fullName evidence="1">Uncharacterized protein</fullName>
    </submittedName>
</protein>
<name>X6LS58_RETFI</name>
<reference evidence="1 2" key="1">
    <citation type="journal article" date="2013" name="Curr. Biol.">
        <title>The Genome of the Foraminiferan Reticulomyxa filosa.</title>
        <authorList>
            <person name="Glockner G."/>
            <person name="Hulsmann N."/>
            <person name="Schleicher M."/>
            <person name="Noegel A.A."/>
            <person name="Eichinger L."/>
            <person name="Gallinger C."/>
            <person name="Pawlowski J."/>
            <person name="Sierra R."/>
            <person name="Euteneuer U."/>
            <person name="Pillet L."/>
            <person name="Moustafa A."/>
            <person name="Platzer M."/>
            <person name="Groth M."/>
            <person name="Szafranski K."/>
            <person name="Schliwa M."/>
        </authorList>
    </citation>
    <scope>NUCLEOTIDE SEQUENCE [LARGE SCALE GENOMIC DNA]</scope>
</reference>
<evidence type="ECO:0000313" key="2">
    <source>
        <dbReference type="Proteomes" id="UP000023152"/>
    </source>
</evidence>
<sequence length="212" mass="25333">MNFHFFKCWKALSFEQGYAISSLFYHNFILINDMSNFIHWSAYYNNLLIHSMVSKVILSLLQFNWIRELYVSKPNSNNSYFFFHIPKRQIFFQVTAFKNLMNALKISSNPLIKYKCLSFNFVVRYILNFSQKLLFLSPLIKHLKIASTNVQLSSLKFDVRKIYPTTLFIWCITTSNYICNIQQKGLKEYPIKYSNYLYDCFLFNENKSIIIV</sequence>
<keyword evidence="2" id="KW-1185">Reference proteome</keyword>